<dbReference type="Gene3D" id="3.30.300.30">
    <property type="match status" value="3"/>
</dbReference>
<feature type="region of interest" description="Disordered" evidence="4">
    <location>
        <begin position="1935"/>
        <end position="1959"/>
    </location>
</feature>
<evidence type="ECO:0000256" key="1">
    <source>
        <dbReference type="ARBA" id="ARBA00001957"/>
    </source>
</evidence>
<dbReference type="InterPro" id="IPR020845">
    <property type="entry name" value="AMP-binding_CS"/>
</dbReference>
<dbReference type="SUPFAM" id="SSF47336">
    <property type="entry name" value="ACP-like"/>
    <property type="match status" value="3"/>
</dbReference>
<reference evidence="7" key="1">
    <citation type="journal article" date="2019" name="Int. J. Syst. Evol. Microbiol.">
        <title>The Global Catalogue of Microorganisms (GCM) 10K type strain sequencing project: providing services to taxonomists for standard genome sequencing and annotation.</title>
        <authorList>
            <consortium name="The Broad Institute Genomics Platform"/>
            <consortium name="The Broad Institute Genome Sequencing Center for Infectious Disease"/>
            <person name="Wu L."/>
            <person name="Ma J."/>
        </authorList>
    </citation>
    <scope>NUCLEOTIDE SEQUENCE [LARGE SCALE GENOMIC DNA]</scope>
    <source>
        <strain evidence="7">JCM 6835</strain>
    </source>
</reference>
<dbReference type="PROSITE" id="PS00455">
    <property type="entry name" value="AMP_BINDING"/>
    <property type="match status" value="3"/>
</dbReference>
<dbReference type="InterPro" id="IPR025110">
    <property type="entry name" value="AMP-bd_C"/>
</dbReference>
<feature type="domain" description="Carrier" evidence="5">
    <location>
        <begin position="940"/>
        <end position="1015"/>
    </location>
</feature>
<feature type="domain" description="Carrier" evidence="5">
    <location>
        <begin position="1955"/>
        <end position="2030"/>
    </location>
</feature>
<organism evidence="6 7">
    <name type="scientific">Nonomuraea recticatena</name>
    <dbReference type="NCBI Taxonomy" id="46178"/>
    <lineage>
        <taxon>Bacteria</taxon>
        <taxon>Bacillati</taxon>
        <taxon>Actinomycetota</taxon>
        <taxon>Actinomycetes</taxon>
        <taxon>Streptosporangiales</taxon>
        <taxon>Streptosporangiaceae</taxon>
        <taxon>Nonomuraea</taxon>
    </lineage>
</organism>
<dbReference type="CDD" id="cd19531">
    <property type="entry name" value="LCL_NRPS-like"/>
    <property type="match status" value="3"/>
</dbReference>
<dbReference type="Gene3D" id="1.10.1200.10">
    <property type="entry name" value="ACP-like"/>
    <property type="match status" value="3"/>
</dbReference>
<dbReference type="InterPro" id="IPR009081">
    <property type="entry name" value="PP-bd_ACP"/>
</dbReference>
<dbReference type="PANTHER" id="PTHR45527:SF1">
    <property type="entry name" value="FATTY ACID SYNTHASE"/>
    <property type="match status" value="1"/>
</dbReference>
<dbReference type="InterPro" id="IPR020806">
    <property type="entry name" value="PKS_PP-bd"/>
</dbReference>
<comment type="cofactor">
    <cofactor evidence="1">
        <name>pantetheine 4'-phosphate</name>
        <dbReference type="ChEBI" id="CHEBI:47942"/>
    </cofactor>
</comment>
<dbReference type="CDD" id="cd05930">
    <property type="entry name" value="A_NRPS"/>
    <property type="match status" value="1"/>
</dbReference>
<feature type="compositionally biased region" description="Basic and acidic residues" evidence="4">
    <location>
        <begin position="1935"/>
        <end position="1950"/>
    </location>
</feature>
<evidence type="ECO:0000256" key="4">
    <source>
        <dbReference type="SAM" id="MobiDB-lite"/>
    </source>
</evidence>
<dbReference type="Gene3D" id="3.30.559.10">
    <property type="entry name" value="Chloramphenicol acetyltransferase-like domain"/>
    <property type="match status" value="3"/>
</dbReference>
<gene>
    <name evidence="6" type="ORF">GCM10010412_042850</name>
</gene>
<dbReference type="InterPro" id="IPR001242">
    <property type="entry name" value="Condensation_dom"/>
</dbReference>
<evidence type="ECO:0000313" key="6">
    <source>
        <dbReference type="EMBL" id="GAA2666059.1"/>
    </source>
</evidence>
<dbReference type="Pfam" id="PF00550">
    <property type="entry name" value="PP-binding"/>
    <property type="match status" value="3"/>
</dbReference>
<keyword evidence="3" id="KW-0597">Phosphoprotein</keyword>
<evidence type="ECO:0000259" key="5">
    <source>
        <dbReference type="PROSITE" id="PS50075"/>
    </source>
</evidence>
<dbReference type="NCBIfam" id="TIGR01733">
    <property type="entry name" value="AA-adenyl-dom"/>
    <property type="match status" value="3"/>
</dbReference>
<dbReference type="Gene3D" id="3.40.50.12780">
    <property type="entry name" value="N-terminal domain of ligase-like"/>
    <property type="match status" value="2"/>
</dbReference>
<dbReference type="InterPro" id="IPR045851">
    <property type="entry name" value="AMP-bd_C_sf"/>
</dbReference>
<dbReference type="EMBL" id="BAAATE010000010">
    <property type="protein sequence ID" value="GAA2666059.1"/>
    <property type="molecule type" value="Genomic_DNA"/>
</dbReference>
<sequence>MSAPTDQASGFALPASFAQERLWFVDQLEPGLAVYNIPFGTSLPAGAGPDAVTAALARVVARHEVLRTALENRDGVPTQVVLPEVPIEVEVTDLRGLRADEQQARLAQVREADAARSIPLDQAPLWRARLIHTGGEHDHLFFTVHHVAFDAASVAIFQRDFLACFGEADLPELPIQYGDFAAWQRGRWEGGELTDQLGYWRKQLADLPEPLRLSPRAPDPGLPRHAGGDIAFQLPAATVQGVHRMARERRTTPFVVLLAGLKALLSRLAGRADVVVGSPVGGRPLPELEPMIGNFVNTLLLRTECAREASFDELVDRVRTSVFDALDHAEVPYERLVEELRPDRSDGVGAPLHQVVFNLLPSLVTNGQVRNGTAKVDLLIDLAEVDGRIDGRIEYAAALFDEAWARDFTARYRNLLDAALAAPQTSLADLPLLLPGEEERLTTAPPPFGAAFDTVTEAFAAQVADRPDQVAVADAEGRSLTYAELDRRSNRLAHRLAGVARPDTPVAIFLDTDVELAVAVLAVLKAGAAYLPLDLEHPVERLRQLLADSGATAVLTSAEFETDLPVIDVRETDGLPETAPEITRHPDMLAYVIYTSGSTGLPKGVGIADRHLTAYVAGVSGLLGLAPGLRHSMVQPLTFDFSVTVFHGSLLTGGTLHLAPRERATDTAWIAEHLRRDRIDLMKITPSHLAALQLDQLPARTLVLGGEASRWDWVRQLRARPDGPAVVNHYGPTETTVGVLGLAHDQEPAGAGAVTPIGFPLPHAEAYILDEDLRPVPDGVVGELCIGGVTVARGYLGRPGQTAAVFVPHPFGRPGARIYRTGDRARRLPGGAIEFLGRADGQVKIRGHRVEPGEVQAVLAAHPAVTDCVVVVRGQDEPELVAYVVGDTRQLPGYLAERLPAYLIPAHLVELPALPLAAHGKVDRSRLPDPPDAVEAERVPPRGPVEELVAGLFETLLETGPVGRDDGFFALGGHSLLAIKLMGRLRKAFGVGLSPRALFESPTVAGVAALVAAAQGRGAEQVPPVVPMPRDGLLPASYSQRRLWFLDQLEPELAVYNTHVRLRLRGALDVAALERALVTVAARHETLRSRFVQRDDDLFVSVAAEAVVPFEVVEPSELEARGARRFDLTTEPPIRAALAPHAVNDHELLVTLHHVVTDAWSAVLFARELGECYAGRALPDLTVQYADFAAWQRERVEGELRDTQLAYWRKRLAGMPERLELPADRPRPARRDYVGANVPITIPGHVVERLRAMGAQENASLFMTMVAALSIALSRATGQRDIVIGTPAAERPRPELESLIGCFLNTLVLRADTSGDPTFHDLLKQVRTTTLEAFANSEVPFEALIEELQPERDLGATPLVQVLFSLEDADRPAVSSGGLTMEWRGTGTSTAKFDLTMYLRREPGGVGGILEYRTDLFDEATAQRIAALYTEVLAAVAAGPEQPMSALPALTAADEALVEQWNDTGAPEEYASLAELLARRVASSPDAPAVWDGSWLTYAEFGARVHGLAAVLRERGVRLGDVVGVCLPRSADLVVAVHAVVAAGAAYLPLDPGYPDQRLDFMVEDAHAGVVITEEPERFPGLVTVAPTASADGQLDLAIPPTAPAYLIYTSGSTGVPKGVLNSHEAIVNRLTWTDHAFPLTAEDRVLLKTTFTFDVSVWELFWPLIAGAGLVVAAPDAHRDPAALVRLLAAHGVTTVHFVPSMLDALLDEPVLDLPSLRRVYCSGEALPSSLVARVHERLPGIEVHNLYGPTEAAIEVTWHKSEPDESRTPIGAPIRGIRIEILDSDLRRVPVGTPGELCIAGIGVAHGYARRPGLTARQFVPDPYGPAGARMYRTGDLARWLPNGEVDYLGRMDGQVKIRGMRVEPGEIESLLAAHPSVRSAVVQPVRGVLAAYVVGTADPAALTGLLRERLPEHMIPASFTFLDELPTNANGKLDRAALPEPGQERQDSAGTPPQGPVEELVATLFESVLGTGPVGREDGFFALGGHSLLAIKVVTRLRAAFGIELPVRALFEAPTVAGLAERIAAARTATSVEVVPIPRDGLLPVSYGQRRLWFLDQLEPELAVYNTQVWLRLRGPLDVAALERALVAMAVRHEVLRSRFVQRDDDVFVSVAAEAAVPFEVVRSEELRAFGARRFDLTVEPPIRAALVRHASDDHELLVTIHHVANDAWSSGLFAKELGELYAGRELPDLAVQYADYAAWQRDRVEGELRDTQLAYWRERLAGMPERLELPTSRPRPARRGHDGGNIPFMISPEVSERLRLLGADENASLFMTLLAAFTVLLARHTGQRDIVVGTPAAERPRPELEPLIGFFLNTLVLRTDCSGDPTFRELIGRARNTALEAFANSEVPFEALVEDLQPRRDLGSTPLVQALFSLEDAERSALRVGELEAEWVSSGTTTAKFDLSLYVQRFPGQLGGIFEYRTDLFDADTVSRLAEHFVALLSAAVADPDQPVSELPLLLADVASVEGWNATGAAREFEALPDVVARRVASSPDAPAVWDGSWLTYAEFGSRVNALASVLREKGVRLGDVVGVCLPRGADLIVAVHAVMAAGGAYLPLEPGYPDERLSFMVADAGAHVVITEEHGRFPGVTVSPAASGDPAPPGVRIPPGAPAYLIYTSGSTGRPKGVLVSHEAIANRLVWMGEAFPLTSGDRVMHKTPFTFDVSVWELFWPLMEGAGLVVAPPGAHRDADALVELMRRENVSMVHFVPSMLDALLEEPDAAVPSLRRIVCSGEALPSSLVARVHSAWPGVEVHNLYGPTEAAVDVTWHACQVGEERTPIGAPIRATRIEILDADLRRVPVGAAGELCIGGVQVAQGYAARPGLTADRFVPDPFGPPGSRLYRTGDLARWLPDGEVDYLGRIDDQVKIRGIRVELGEIEAVLAQHPGVQAAAVRPVGGLLAAYVVGTADPEDMAGFLRRRVPEHMVPASFTVLDRLPVTANGKLDRKALPEPQAPVGVPYEEPSGEIERALAEVWAEVLGVPTPGAHDSYFALGGDSIRSLKIVARLRARGYTLALEDIFVHQTVRELAQVVTTGTVNESRGSEAFSMLGAADLDRLKQRFQGGKR</sequence>
<keyword evidence="7" id="KW-1185">Reference proteome</keyword>
<keyword evidence="2" id="KW-0596">Phosphopantetheine</keyword>
<accession>A0ABP6EG22</accession>
<dbReference type="Pfam" id="PF13193">
    <property type="entry name" value="AMP-binding_C"/>
    <property type="match status" value="3"/>
</dbReference>
<dbReference type="PROSITE" id="PS50075">
    <property type="entry name" value="CARRIER"/>
    <property type="match status" value="3"/>
</dbReference>
<dbReference type="Gene3D" id="3.30.559.30">
    <property type="entry name" value="Nonribosomal peptide synthetase, condensation domain"/>
    <property type="match status" value="3"/>
</dbReference>
<dbReference type="Pfam" id="PF00501">
    <property type="entry name" value="AMP-binding"/>
    <property type="match status" value="3"/>
</dbReference>
<feature type="domain" description="Carrier" evidence="5">
    <location>
        <begin position="2965"/>
        <end position="3039"/>
    </location>
</feature>
<dbReference type="InterPro" id="IPR000873">
    <property type="entry name" value="AMP-dep_synth/lig_dom"/>
</dbReference>
<dbReference type="InterPro" id="IPR023213">
    <property type="entry name" value="CAT-like_dom_sf"/>
</dbReference>
<dbReference type="Gene3D" id="2.30.38.10">
    <property type="entry name" value="Luciferase, Domain 3"/>
    <property type="match status" value="1"/>
</dbReference>
<name>A0ABP6EG22_9ACTN</name>
<dbReference type="CDD" id="cd17646">
    <property type="entry name" value="A_NRPS_AB3403-like"/>
    <property type="match status" value="2"/>
</dbReference>
<protein>
    <recommendedName>
        <fullName evidence="5">Carrier domain-containing protein</fullName>
    </recommendedName>
</protein>
<proteinExistence type="predicted"/>
<dbReference type="InterPro" id="IPR036736">
    <property type="entry name" value="ACP-like_sf"/>
</dbReference>
<dbReference type="SUPFAM" id="SSF56801">
    <property type="entry name" value="Acetyl-CoA synthetase-like"/>
    <property type="match status" value="3"/>
</dbReference>
<dbReference type="Gene3D" id="3.40.50.980">
    <property type="match status" value="2"/>
</dbReference>
<dbReference type="PROSITE" id="PS00012">
    <property type="entry name" value="PHOSPHOPANTETHEINE"/>
    <property type="match status" value="2"/>
</dbReference>
<dbReference type="InterPro" id="IPR006162">
    <property type="entry name" value="Ppantetheine_attach_site"/>
</dbReference>
<dbReference type="NCBIfam" id="NF003417">
    <property type="entry name" value="PRK04813.1"/>
    <property type="match status" value="3"/>
</dbReference>
<evidence type="ECO:0000256" key="3">
    <source>
        <dbReference type="ARBA" id="ARBA00022553"/>
    </source>
</evidence>
<dbReference type="PANTHER" id="PTHR45527">
    <property type="entry name" value="NONRIBOSOMAL PEPTIDE SYNTHETASE"/>
    <property type="match status" value="1"/>
</dbReference>
<comment type="caution">
    <text evidence="6">The sequence shown here is derived from an EMBL/GenBank/DDBJ whole genome shotgun (WGS) entry which is preliminary data.</text>
</comment>
<evidence type="ECO:0000313" key="7">
    <source>
        <dbReference type="Proteomes" id="UP001501666"/>
    </source>
</evidence>
<dbReference type="InterPro" id="IPR042099">
    <property type="entry name" value="ANL_N_sf"/>
</dbReference>
<dbReference type="SUPFAM" id="SSF52777">
    <property type="entry name" value="CoA-dependent acyltransferases"/>
    <property type="match status" value="6"/>
</dbReference>
<dbReference type="Proteomes" id="UP001501666">
    <property type="component" value="Unassembled WGS sequence"/>
</dbReference>
<dbReference type="SMART" id="SM00823">
    <property type="entry name" value="PKS_PP"/>
    <property type="match status" value="3"/>
</dbReference>
<dbReference type="InterPro" id="IPR010071">
    <property type="entry name" value="AA_adenyl_dom"/>
</dbReference>
<dbReference type="Pfam" id="PF00668">
    <property type="entry name" value="Condensation"/>
    <property type="match status" value="3"/>
</dbReference>
<dbReference type="RefSeq" id="WP_346148902.1">
    <property type="nucleotide sequence ID" value="NZ_BAAATE010000010.1"/>
</dbReference>
<evidence type="ECO:0000256" key="2">
    <source>
        <dbReference type="ARBA" id="ARBA00022450"/>
    </source>
</evidence>